<sequence length="52" mass="5649">MKSLLLLLSGMISGWLILGFITSDFDDTPLFALLFGAAVGFSVGKKQKKDKE</sequence>
<dbReference type="Proteomes" id="UP001145072">
    <property type="component" value="Unassembled WGS sequence"/>
</dbReference>
<evidence type="ECO:0000313" key="3">
    <source>
        <dbReference type="Proteomes" id="UP001145072"/>
    </source>
</evidence>
<organism evidence="2 3">
    <name type="scientific">Aquibacillus koreensis</name>
    <dbReference type="NCBI Taxonomy" id="279446"/>
    <lineage>
        <taxon>Bacteria</taxon>
        <taxon>Bacillati</taxon>
        <taxon>Bacillota</taxon>
        <taxon>Bacilli</taxon>
        <taxon>Bacillales</taxon>
        <taxon>Bacillaceae</taxon>
        <taxon>Aquibacillus</taxon>
    </lineage>
</organism>
<proteinExistence type="predicted"/>
<dbReference type="AlphaFoldDB" id="A0A9X4AJ48"/>
<dbReference type="RefSeq" id="WP_259869413.1">
    <property type="nucleotide sequence ID" value="NZ_JAMQJZ010000010.1"/>
</dbReference>
<name>A0A9X4AJ48_9BACI</name>
<accession>A0A9X4AJ48</accession>
<keyword evidence="1" id="KW-1133">Transmembrane helix</keyword>
<keyword evidence="1" id="KW-0812">Transmembrane</keyword>
<gene>
    <name evidence="2" type="ORF">NC661_13515</name>
</gene>
<comment type="caution">
    <text evidence="2">The sequence shown here is derived from an EMBL/GenBank/DDBJ whole genome shotgun (WGS) entry which is preliminary data.</text>
</comment>
<keyword evidence="3" id="KW-1185">Reference proteome</keyword>
<evidence type="ECO:0000256" key="1">
    <source>
        <dbReference type="SAM" id="Phobius"/>
    </source>
</evidence>
<feature type="transmembrane region" description="Helical" evidence="1">
    <location>
        <begin position="29"/>
        <end position="44"/>
    </location>
</feature>
<dbReference type="EMBL" id="JAMQJZ010000010">
    <property type="protein sequence ID" value="MDC3421389.1"/>
    <property type="molecule type" value="Genomic_DNA"/>
</dbReference>
<keyword evidence="1" id="KW-0472">Membrane</keyword>
<evidence type="ECO:0000313" key="2">
    <source>
        <dbReference type="EMBL" id="MDC3421389.1"/>
    </source>
</evidence>
<reference evidence="2" key="1">
    <citation type="submission" date="2022-06" db="EMBL/GenBank/DDBJ databases">
        <title>Aquibacillus sp. a new bacterium isolated from soil saline samples.</title>
        <authorList>
            <person name="Galisteo C."/>
            <person name="De La Haba R."/>
            <person name="Sanchez-Porro C."/>
            <person name="Ventosa A."/>
        </authorList>
    </citation>
    <scope>NUCLEOTIDE SEQUENCE</scope>
    <source>
        <strain evidence="2">JCM 12387</strain>
    </source>
</reference>
<protein>
    <submittedName>
        <fullName evidence="2">Uncharacterized protein</fullName>
    </submittedName>
</protein>